<proteinExistence type="predicted"/>
<reference evidence="2" key="2">
    <citation type="journal article" date="2015" name="Antimicrob. Agents Chemother.">
        <title>Dissemination of blaOXA-23 in Acinetobacter spp. in China: Main Roles of Conjugative Plasmid pAZJ221 and Transposon Tn2009.</title>
        <authorList>
            <person name="Liu L.L."/>
            <person name="Ji S.J."/>
            <person name="Ruan Z."/>
            <person name="Fu Y."/>
            <person name="Fu Y.Q."/>
            <person name="Wang Y.F."/>
            <person name="Yu Y.S."/>
        </authorList>
    </citation>
    <scope>NUCLEOTIDE SEQUENCE</scope>
    <source>
        <strain evidence="2">A221</strain>
        <plasmid evidence="2">pAZJ221</plasmid>
    </source>
</reference>
<keyword evidence="2" id="KW-0614">Plasmid</keyword>
<name>A0A0C4Y2G9_ACIBA</name>
<feature type="transmembrane region" description="Helical" evidence="1">
    <location>
        <begin position="7"/>
        <end position="27"/>
    </location>
</feature>
<dbReference type="PATRIC" id="fig|470.1342.peg.3905"/>
<keyword evidence="1" id="KW-1133">Transmembrane helix</keyword>
<keyword evidence="1" id="KW-0812">Transmembrane</keyword>
<keyword evidence="1" id="KW-0472">Membrane</keyword>
<evidence type="ECO:0000256" key="1">
    <source>
        <dbReference type="SAM" id="Phobius"/>
    </source>
</evidence>
<geneLocation type="plasmid" evidence="2">
    <name>pAZJ221</name>
</geneLocation>
<dbReference type="RefSeq" id="WP_000877141.1">
    <property type="nucleotide sequence ID" value="NZ_CP018144.1"/>
</dbReference>
<organism evidence="2">
    <name type="scientific">Acinetobacter baumannii</name>
    <dbReference type="NCBI Taxonomy" id="470"/>
    <lineage>
        <taxon>Bacteria</taxon>
        <taxon>Pseudomonadati</taxon>
        <taxon>Pseudomonadota</taxon>
        <taxon>Gammaproteobacteria</taxon>
        <taxon>Moraxellales</taxon>
        <taxon>Moraxellaceae</taxon>
        <taxon>Acinetobacter</taxon>
        <taxon>Acinetobacter calcoaceticus/baumannii complex</taxon>
    </lineage>
</organism>
<gene>
    <name evidence="2" type="ORF">NG19_0010</name>
</gene>
<dbReference type="AlphaFoldDB" id="A0A0C4Y2G9"/>
<accession>A0A0C4Y2G9</accession>
<sequence length="99" mass="11416">MKYQNGFSDLIVPIILAIIFLAIYWVVDLHPPGEWKAKDDQIKSVNEVLEKSQNQPFANEIKKLALKAQEDGQITRDEAELIIAEYDKQLIKHNINKLN</sequence>
<dbReference type="EMBL" id="KM922672">
    <property type="protein sequence ID" value="AJF79846.1"/>
    <property type="molecule type" value="Genomic_DNA"/>
</dbReference>
<evidence type="ECO:0000313" key="2">
    <source>
        <dbReference type="EMBL" id="AJF79846.1"/>
    </source>
</evidence>
<protein>
    <submittedName>
        <fullName evidence="2">Uncharacterized protein</fullName>
    </submittedName>
</protein>
<reference evidence="2" key="1">
    <citation type="submission" date="2014-10" db="EMBL/GenBank/DDBJ databases">
        <authorList>
            <person name="Liu L."/>
            <person name="Ji S."/>
            <person name="Ruan Z."/>
            <person name="Fu Y."/>
            <person name="Fu Y."/>
            <person name="Wang Y."/>
            <person name="Yu Y."/>
        </authorList>
    </citation>
    <scope>NUCLEOTIDE SEQUENCE</scope>
    <source>
        <strain evidence="2">A221</strain>
        <plasmid evidence="2">pAZJ221</plasmid>
    </source>
</reference>